<evidence type="ECO:0000313" key="7">
    <source>
        <dbReference type="Proteomes" id="UP000011058"/>
    </source>
</evidence>
<evidence type="ECO:0000259" key="4">
    <source>
        <dbReference type="SMART" id="SM01359"/>
    </source>
</evidence>
<dbReference type="SMART" id="SM01419">
    <property type="entry name" value="Thiol-ester_cl"/>
    <property type="match status" value="1"/>
</dbReference>
<dbReference type="Pfam" id="PF17973">
    <property type="entry name" value="bMG10"/>
    <property type="match status" value="1"/>
</dbReference>
<dbReference type="InterPro" id="IPR041462">
    <property type="entry name" value="Bact_A2M_MG6"/>
</dbReference>
<evidence type="ECO:0000259" key="5">
    <source>
        <dbReference type="SMART" id="SM01360"/>
    </source>
</evidence>
<name>I0K3D2_9BACT</name>
<feature type="signal peptide" evidence="3">
    <location>
        <begin position="1"/>
        <end position="26"/>
    </location>
</feature>
<dbReference type="InterPro" id="IPR047565">
    <property type="entry name" value="Alpha-macroglob_thiol-ester_cl"/>
</dbReference>
<dbReference type="InterPro" id="IPR041246">
    <property type="entry name" value="Bact_MG10"/>
</dbReference>
<dbReference type="Pfam" id="PF01835">
    <property type="entry name" value="MG2"/>
    <property type="match status" value="1"/>
</dbReference>
<dbReference type="Pfam" id="PF17972">
    <property type="entry name" value="bMG5"/>
    <property type="match status" value="1"/>
</dbReference>
<evidence type="ECO:0000256" key="1">
    <source>
        <dbReference type="ARBA" id="ARBA00010556"/>
    </source>
</evidence>
<dbReference type="InterPro" id="IPR051802">
    <property type="entry name" value="YfhM-like"/>
</dbReference>
<dbReference type="Gene3D" id="1.50.10.20">
    <property type="match status" value="1"/>
</dbReference>
<evidence type="ECO:0000256" key="2">
    <source>
        <dbReference type="ARBA" id="ARBA00022729"/>
    </source>
</evidence>
<dbReference type="Proteomes" id="UP000011058">
    <property type="component" value="Chromosome"/>
</dbReference>
<organism evidence="6 7">
    <name type="scientific">Fibrella aestuarina BUZ 2</name>
    <dbReference type="NCBI Taxonomy" id="1166018"/>
    <lineage>
        <taxon>Bacteria</taxon>
        <taxon>Pseudomonadati</taxon>
        <taxon>Bacteroidota</taxon>
        <taxon>Cytophagia</taxon>
        <taxon>Cytophagales</taxon>
        <taxon>Spirosomataceae</taxon>
        <taxon>Fibrella</taxon>
    </lineage>
</organism>
<dbReference type="GO" id="GO:0004866">
    <property type="term" value="F:endopeptidase inhibitor activity"/>
    <property type="evidence" value="ECO:0007669"/>
    <property type="project" value="InterPro"/>
</dbReference>
<dbReference type="InterPro" id="IPR002890">
    <property type="entry name" value="MG2"/>
</dbReference>
<sequence>MRSPLFARLALLRPALLLLTTTLLLTQCARLSNTVQITGRNFDDEIQQSQNLTFSFNKNVGPENPTDVWETTPYIEFKPAVKGQFKWVSPSELLFSPAVAFDPATDYRAELTKAVLTRADSKDLSVSGDKVQFHTPYLQLTGTETWWTRQTDNGQPVAKTRLRFNYAVSGAEVAPKLSLKTGEQALTLGPLQGNADPLMGGGLVVTLPNAPRADNEQPLTLTVDKGLNVPNTAYTSKEIIEQTGTLPTPTRLEVVDVQTSYTRQQGVVRVVTTQTLQPGNLNQYYTIQPAIDTKAELTDNGLLIRGDFNETDTYVVTFTDAMRGVLGAKLTEPVARDVFFGKMPAGLQFANRTALYLSSKGARNVGLSITNVDKVQVKISRLYENNLLSYFKNGRYEEYAQQGDGEEAQWGPTGKYTYGNDEEGDLSSVLIDKTITTTDLPKVRGVSALNLSIPEGAAGSNPDRPLRGAYLVSVQSKDEAYVSATQLVSISDIGLITRKTDNELLVWANSIQTAAPLSNVEITLISSNNQSVYTLKTDSDGFVRFEKVAEKAPGFKIAMLTARTTSDANQGDFNFLYLADTQVETSRFEVDGKRSNPTGLNAFVYGDRNIYRPGETIHLNTVLRGELPKTDVDALPLTLRVLMPNGAEYRSFRQTTNAQGAVLTDVPIDPAAVTGSYTVEVLNANQTLLASQAISVEEFIPDRIKVDVKTDRESYSAGQTITLQTTAQNLFGPPASDRAYEVELQLKRKNFAPKGYEQYHFNVPIEGTGVPATFEKTLRQGRTNANGQATEAFPIPTEYRDIGLLEAKLFVTVFDENGRPVNRLRRLDIQTQPIFYGIRLADTYLTTNTPLAVDVVALTNEGRPQAAKAQVEVVRFDYQTVTEKQDNGQIKYSSKRREKIVYTNILSLGGAASAGTFRYVPTVSGEYEVRVRRPNAVGYTSAEFYAYGWGSTSASSFEVSTEGQVLMEFDKPSYETGSTVKVLFKAPFNGKLLVTVERNSVLEQHWLETKDKAAEWSFSVGDAHLPTAYVTATLIRAMDGTDLPLTVAHGFAPVTVTDPATQLPVTIEAVAKSFSKTKQTIRVKTKANAEVTVAVVDEGILQLKNFKTPNPHGFFFQKRALEVEAYDGYALLYPELSLRSRSSVGGDGYDLERRVNPLSNKRVQLVALWSGHLKTGSSGEAEYTIDIPQFSGTLRVMAVAYKDNAFGSAEQGITVSDPIVISAGVPRFLSPGDELNMPVNLSNTTSQAAGVTASVTVSGPLQVVADSAVRRGAGTAQSLTVQPGRESRTAFRIRATGGVGPGDITITVKAMGKTFVEKTDITVRPAAPLQRTTISGAVAGGRSATLSLTGDFVPGTTRNSLTISRSPVTQYAKTLSYLLGYPHGCTEQTISKAFPQLYFADLTKSVRQGTVYFVRTGDSDYNPATNIQQALQQIESRQLYNGGISLWPGFTLEDSWTTAYALHFMVEAQKAGYEVSAGVKSKIVDRLTTLTGTNRTVTQSVFAEDGTRTDRPVASYTNLYALYALALAEQPNRAAMSFYKEATNTLLTTDGRYLLATTYARLGDAQSSAALLPKQFTSTTSGRETGDSYSSPVRNMALVLSNLIDTDPDNLQIPTLARQLGGAVQQATYLNTQEAAFAFLALGKLARQTAGSTATATLTAAGKGLLGTFAGDDLTLRRLPTGKPLTLSAKGSGSVYYFGQSEGVPSQGIVADEDAGLVVRRTYLSRDGSPLSRFRQNDLIVVKLTLGSQNGLPVKNIVLTDLLPAGFEVENPRLTGDQSTGGAQSGSVRTLSWLKGAATVDHFDIRDDRVNYYLSLTGTETKTVYYMVRAVTKGRFVVGPVSADAMYNPELRSYNGAGRVTVE</sequence>
<dbReference type="Pfam" id="PF17962">
    <property type="entry name" value="bMG6"/>
    <property type="match status" value="1"/>
</dbReference>
<dbReference type="RefSeq" id="WP_015329735.1">
    <property type="nucleotide sequence ID" value="NC_020054.1"/>
</dbReference>
<dbReference type="Pfam" id="PF00207">
    <property type="entry name" value="A2M"/>
    <property type="match status" value="1"/>
</dbReference>
<dbReference type="Gene3D" id="2.60.40.1930">
    <property type="match status" value="1"/>
</dbReference>
<dbReference type="SMART" id="SM01360">
    <property type="entry name" value="A2M"/>
    <property type="match status" value="1"/>
</dbReference>
<dbReference type="PANTHER" id="PTHR40094">
    <property type="entry name" value="ALPHA-2-MACROGLOBULIN HOMOLOG"/>
    <property type="match status" value="1"/>
</dbReference>
<feature type="domain" description="Alpha-2-macroglobulin" evidence="5">
    <location>
        <begin position="1166"/>
        <end position="1255"/>
    </location>
</feature>
<dbReference type="eggNOG" id="COG2373">
    <property type="taxonomic scope" value="Bacteria"/>
</dbReference>
<accession>I0K3D2</accession>
<feature type="chain" id="PRO_5003630124" evidence="3">
    <location>
        <begin position="27"/>
        <end position="1863"/>
    </location>
</feature>
<dbReference type="OrthoDB" id="9767116at2"/>
<proteinExistence type="inferred from homology"/>
<keyword evidence="2 3" id="KW-0732">Signal</keyword>
<dbReference type="Pfam" id="PF07703">
    <property type="entry name" value="A2M_BRD"/>
    <property type="match status" value="1"/>
</dbReference>
<evidence type="ECO:0000313" key="6">
    <source>
        <dbReference type="EMBL" id="CCG98635.1"/>
    </source>
</evidence>
<dbReference type="InterPro" id="IPR041203">
    <property type="entry name" value="Bact_A2M_MG5"/>
</dbReference>
<evidence type="ECO:0000256" key="3">
    <source>
        <dbReference type="SAM" id="SignalP"/>
    </source>
</evidence>
<protein>
    <submittedName>
        <fullName evidence="6">Alpha-2-macroglobulin domain protein</fullName>
    </submittedName>
</protein>
<dbReference type="InterPro" id="IPR001599">
    <property type="entry name" value="Macroglobln_a2"/>
</dbReference>
<keyword evidence="7" id="KW-1185">Reference proteome</keyword>
<dbReference type="SUPFAM" id="SSF48239">
    <property type="entry name" value="Terpenoid cyclases/Protein prenyltransferases"/>
    <property type="match status" value="1"/>
</dbReference>
<dbReference type="STRING" id="1166018.FAES_0624"/>
<dbReference type="Gene3D" id="2.60.40.3710">
    <property type="match status" value="1"/>
</dbReference>
<dbReference type="HOGENOM" id="CLU_000965_1_0_10"/>
<dbReference type="InterPro" id="IPR011625">
    <property type="entry name" value="A2M_N_BRD"/>
</dbReference>
<dbReference type="Pfam" id="PF11974">
    <property type="entry name" value="bMG3"/>
    <property type="match status" value="1"/>
</dbReference>
<feature type="domain" description="Alpha-2-macroglobulin bait region" evidence="4">
    <location>
        <begin position="965"/>
        <end position="1103"/>
    </location>
</feature>
<dbReference type="PATRIC" id="fig|1166018.3.peg.634"/>
<dbReference type="PANTHER" id="PTHR40094:SF1">
    <property type="entry name" value="UBIQUITIN DOMAIN-CONTAINING PROTEIN"/>
    <property type="match status" value="1"/>
</dbReference>
<gene>
    <name evidence="6" type="ORF">FAES_0624</name>
</gene>
<dbReference type="SMART" id="SM01359">
    <property type="entry name" value="A2M_N_2"/>
    <property type="match status" value="1"/>
</dbReference>
<dbReference type="InterPro" id="IPR021868">
    <property type="entry name" value="Alpha_2_Macroglob_MG3"/>
</dbReference>
<dbReference type="CDD" id="cd02891">
    <property type="entry name" value="A2M_like"/>
    <property type="match status" value="1"/>
</dbReference>
<dbReference type="EMBL" id="HE796683">
    <property type="protein sequence ID" value="CCG98635.1"/>
    <property type="molecule type" value="Genomic_DNA"/>
</dbReference>
<dbReference type="KEGG" id="fae:FAES_0624"/>
<dbReference type="InterPro" id="IPR008930">
    <property type="entry name" value="Terpenoid_cyclase/PrenylTrfase"/>
</dbReference>
<reference evidence="6 7" key="1">
    <citation type="journal article" date="2012" name="J. Bacteriol.">
        <title>Genome Sequence of Fibrella aestuarina BUZ 2T, a Filamentous Marine Bacterium.</title>
        <authorList>
            <person name="Filippini M."/>
            <person name="Qi W."/>
            <person name="Blom J."/>
            <person name="Goesmann A."/>
            <person name="Smits T.H."/>
            <person name="Bagheri H.C."/>
        </authorList>
    </citation>
    <scope>NUCLEOTIDE SEQUENCE [LARGE SCALE GENOMIC DNA]</scope>
    <source>
        <strain evidence="7">BUZ 2T</strain>
    </source>
</reference>
<comment type="similarity">
    <text evidence="1">Belongs to the protease inhibitor I39 (alpha-2-macroglobulin) family. Bacterial alpha-2-macroglobulin subfamily.</text>
</comment>